<evidence type="ECO:0008006" key="4">
    <source>
        <dbReference type="Google" id="ProtNLM"/>
    </source>
</evidence>
<feature type="compositionally biased region" description="Basic and acidic residues" evidence="1">
    <location>
        <begin position="138"/>
        <end position="147"/>
    </location>
</feature>
<reference evidence="3" key="2">
    <citation type="submission" date="2025-08" db="UniProtKB">
        <authorList>
            <consortium name="RefSeq"/>
        </authorList>
    </citation>
    <scope>IDENTIFICATION</scope>
</reference>
<dbReference type="PANTHER" id="PTHR46148">
    <property type="entry name" value="CHROMO DOMAIN-CONTAINING PROTEIN"/>
    <property type="match status" value="1"/>
</dbReference>
<sequence>MALYEALYSRRCRTPSCWTELGEWCVLGPELVYDTKDKVRLIRDRLKMTLDRQKSYVDLKRKEIEYSMGDFVFLKVLLWKKRYYSNPMYVISIEEIEAKLDLTFEEEPVQILDHDVKVLRRKSIPLVKDEHEDFTDDVSFRHEDPPHHSPQSHHTTTPAATLVDLSKRFTHVTV</sequence>
<organism evidence="2 3">
    <name type="scientific">Gossypium hirsutum</name>
    <name type="common">Upland cotton</name>
    <name type="synonym">Gossypium mexicanum</name>
    <dbReference type="NCBI Taxonomy" id="3635"/>
    <lineage>
        <taxon>Eukaryota</taxon>
        <taxon>Viridiplantae</taxon>
        <taxon>Streptophyta</taxon>
        <taxon>Embryophyta</taxon>
        <taxon>Tracheophyta</taxon>
        <taxon>Spermatophyta</taxon>
        <taxon>Magnoliopsida</taxon>
        <taxon>eudicotyledons</taxon>
        <taxon>Gunneridae</taxon>
        <taxon>Pentapetalae</taxon>
        <taxon>rosids</taxon>
        <taxon>malvids</taxon>
        <taxon>Malvales</taxon>
        <taxon>Malvaceae</taxon>
        <taxon>Malvoideae</taxon>
        <taxon>Gossypium</taxon>
    </lineage>
</organism>
<reference evidence="2" key="1">
    <citation type="journal article" date="2020" name="Nat. Genet.">
        <title>Genomic diversifications of five Gossypium allopolyploid species and their impact on cotton improvement.</title>
        <authorList>
            <person name="Chen Z.J."/>
            <person name="Sreedasyam A."/>
            <person name="Ando A."/>
            <person name="Song Q."/>
            <person name="De Santiago L.M."/>
            <person name="Hulse-Kemp A.M."/>
            <person name="Ding M."/>
            <person name="Ye W."/>
            <person name="Kirkbride R.C."/>
            <person name="Jenkins J."/>
            <person name="Plott C."/>
            <person name="Lovell J."/>
            <person name="Lin Y.M."/>
            <person name="Vaughn R."/>
            <person name="Liu B."/>
            <person name="Simpson S."/>
            <person name="Scheffler B.E."/>
            <person name="Wen L."/>
            <person name="Saski C.A."/>
            <person name="Grover C.E."/>
            <person name="Hu G."/>
            <person name="Conover J.L."/>
            <person name="Carlson J.W."/>
            <person name="Shu S."/>
            <person name="Boston L.B."/>
            <person name="Williams M."/>
            <person name="Peterson D.G."/>
            <person name="McGee K."/>
            <person name="Jones D.C."/>
            <person name="Wendel J.F."/>
            <person name="Stelly D.M."/>
            <person name="Grimwood J."/>
            <person name="Schmutz J."/>
        </authorList>
    </citation>
    <scope>NUCLEOTIDE SEQUENCE [LARGE SCALE GENOMIC DNA]</scope>
    <source>
        <strain evidence="2">cv. TM-1</strain>
    </source>
</reference>
<name>A0A1U8HVB3_GOSHI</name>
<dbReference type="GeneID" id="107889940"/>
<gene>
    <name evidence="3" type="primary">LOC107889940</name>
</gene>
<evidence type="ECO:0000313" key="3">
    <source>
        <dbReference type="RefSeq" id="XP_016669960.1"/>
    </source>
</evidence>
<accession>A0A1U8HVB3</accession>
<dbReference type="KEGG" id="ghi:107889940"/>
<dbReference type="Proteomes" id="UP000818029">
    <property type="component" value="Chromosome A09"/>
</dbReference>
<dbReference type="RefSeq" id="XP_016669960.1">
    <property type="nucleotide sequence ID" value="XM_016814471.1"/>
</dbReference>
<dbReference type="AlphaFoldDB" id="A0A1U8HVB3"/>
<evidence type="ECO:0000256" key="1">
    <source>
        <dbReference type="SAM" id="MobiDB-lite"/>
    </source>
</evidence>
<protein>
    <recommendedName>
        <fullName evidence="4">Reverse transcriptase domain-containing protein</fullName>
    </recommendedName>
</protein>
<dbReference type="PANTHER" id="PTHR46148:SF44">
    <property type="entry name" value="GAG-POL POLYPROTEIN"/>
    <property type="match status" value="1"/>
</dbReference>
<proteinExistence type="predicted"/>
<feature type="region of interest" description="Disordered" evidence="1">
    <location>
        <begin position="137"/>
        <end position="157"/>
    </location>
</feature>
<keyword evidence="2" id="KW-1185">Reference proteome</keyword>
<dbReference type="PaxDb" id="3635-A0A1U8HVB3"/>
<evidence type="ECO:0000313" key="2">
    <source>
        <dbReference type="Proteomes" id="UP000818029"/>
    </source>
</evidence>